<comment type="caution">
    <text evidence="2">The sequence shown here is derived from an EMBL/GenBank/DDBJ whole genome shotgun (WGS) entry which is preliminary data.</text>
</comment>
<accession>A0AAV6TZF2</accession>
<sequence>MDSMVPFPKGKATTRPRLLVQEDAHKNAFRHRAELAQDESLKWSRTLVDNIVTTLNDASIPRHLGNPPARLQGPEAVIASPSPPVSAGIPPPSVPAAAEREAVLVPPPKGESAPSERFATGLPLRKGHDSTQPRILVQEDAHKNAFFHRAEMAQDDSLKLSRTLIDALATRLHDASLEYDVDSPVNFSKVPRFRTAVELDPYENSLDALLVPVPPTHQGTVSDFLANFETELAGSNGPDPFGVGGLLGEIWRRSYPEFVLAISERGGDWSPMSLPPRDKAEIGSVTSWLRTSVGSFTGFIFLFSVHDNDHVLHDCALSNGTCRCRWRQQSRVATAIRRRLGRKSGFFFSGTLARPHGLISSHITSFNRGYKDQRFSLEEESPFPF</sequence>
<evidence type="ECO:0000256" key="1">
    <source>
        <dbReference type="SAM" id="MobiDB-lite"/>
    </source>
</evidence>
<name>A0AAV6TZF2_9ARAC</name>
<dbReference type="Proteomes" id="UP000827092">
    <property type="component" value="Unassembled WGS sequence"/>
</dbReference>
<evidence type="ECO:0000313" key="2">
    <source>
        <dbReference type="EMBL" id="KAG8177522.1"/>
    </source>
</evidence>
<feature type="region of interest" description="Disordered" evidence="1">
    <location>
        <begin position="60"/>
        <end position="94"/>
    </location>
</feature>
<reference evidence="2 3" key="1">
    <citation type="journal article" date="2022" name="Nat. Ecol. Evol.">
        <title>A masculinizing supergene underlies an exaggerated male reproductive morph in a spider.</title>
        <authorList>
            <person name="Hendrickx F."/>
            <person name="De Corte Z."/>
            <person name="Sonet G."/>
            <person name="Van Belleghem S.M."/>
            <person name="Kostlbacher S."/>
            <person name="Vangestel C."/>
        </authorList>
    </citation>
    <scope>NUCLEOTIDE SEQUENCE [LARGE SCALE GENOMIC DNA]</scope>
    <source>
        <strain evidence="2">W744_W776</strain>
    </source>
</reference>
<protein>
    <submittedName>
        <fullName evidence="2">Uncharacterized protein</fullName>
    </submittedName>
</protein>
<evidence type="ECO:0000313" key="3">
    <source>
        <dbReference type="Proteomes" id="UP000827092"/>
    </source>
</evidence>
<dbReference type="AlphaFoldDB" id="A0AAV6TZF2"/>
<gene>
    <name evidence="2" type="ORF">JTE90_023427</name>
</gene>
<proteinExistence type="predicted"/>
<feature type="compositionally biased region" description="Pro residues" evidence="1">
    <location>
        <begin position="81"/>
        <end position="94"/>
    </location>
</feature>
<feature type="region of interest" description="Disordered" evidence="1">
    <location>
        <begin position="106"/>
        <end position="129"/>
    </location>
</feature>
<organism evidence="2 3">
    <name type="scientific">Oedothorax gibbosus</name>
    <dbReference type="NCBI Taxonomy" id="931172"/>
    <lineage>
        <taxon>Eukaryota</taxon>
        <taxon>Metazoa</taxon>
        <taxon>Ecdysozoa</taxon>
        <taxon>Arthropoda</taxon>
        <taxon>Chelicerata</taxon>
        <taxon>Arachnida</taxon>
        <taxon>Araneae</taxon>
        <taxon>Araneomorphae</taxon>
        <taxon>Entelegynae</taxon>
        <taxon>Araneoidea</taxon>
        <taxon>Linyphiidae</taxon>
        <taxon>Erigoninae</taxon>
        <taxon>Oedothorax</taxon>
    </lineage>
</organism>
<dbReference type="EMBL" id="JAFNEN010000775">
    <property type="protein sequence ID" value="KAG8177522.1"/>
    <property type="molecule type" value="Genomic_DNA"/>
</dbReference>
<keyword evidence="3" id="KW-1185">Reference proteome</keyword>